<dbReference type="EMBL" id="MLYV02000557">
    <property type="protein sequence ID" value="PSR83531.1"/>
    <property type="molecule type" value="Genomic_DNA"/>
</dbReference>
<feature type="domain" description="ABC transporter" evidence="13">
    <location>
        <begin position="499"/>
        <end position="760"/>
    </location>
</feature>
<keyword evidence="15" id="KW-1185">Reference proteome</keyword>
<evidence type="ECO:0000256" key="5">
    <source>
        <dbReference type="ARBA" id="ARBA00022737"/>
    </source>
</evidence>
<keyword evidence="5" id="KW-0677">Repeat</keyword>
<feature type="transmembrane region" description="Helical" evidence="12">
    <location>
        <begin position="77"/>
        <end position="99"/>
    </location>
</feature>
<feature type="transmembrane region" description="Helical" evidence="12">
    <location>
        <begin position="6"/>
        <end position="26"/>
    </location>
</feature>
<evidence type="ECO:0000256" key="8">
    <source>
        <dbReference type="ARBA" id="ARBA00022989"/>
    </source>
</evidence>
<proteinExistence type="predicted"/>
<dbReference type="Gene3D" id="1.20.1560.10">
    <property type="entry name" value="ABC transporter type 1, transmembrane domain"/>
    <property type="match status" value="1"/>
</dbReference>
<feature type="region of interest" description="Disordered" evidence="11">
    <location>
        <begin position="783"/>
        <end position="817"/>
    </location>
</feature>
<dbReference type="FunFam" id="3.40.50.300:FF:000825">
    <property type="entry name" value="ABC bile acid transporter"/>
    <property type="match status" value="1"/>
</dbReference>
<gene>
    <name evidence="14" type="ORF">PHLCEN_2v5685</name>
</gene>
<dbReference type="PANTHER" id="PTHR24223">
    <property type="entry name" value="ATP-BINDING CASSETTE SUB-FAMILY C"/>
    <property type="match status" value="1"/>
</dbReference>
<keyword evidence="10" id="KW-0325">Glycoprotein</keyword>
<dbReference type="InterPro" id="IPR050173">
    <property type="entry name" value="ABC_transporter_C-like"/>
</dbReference>
<feature type="transmembrane region" description="Helical" evidence="12">
    <location>
        <begin position="105"/>
        <end position="124"/>
    </location>
</feature>
<dbReference type="CDD" id="cd03244">
    <property type="entry name" value="ABCC_MRP_domain2"/>
    <property type="match status" value="1"/>
</dbReference>
<dbReference type="OrthoDB" id="6500128at2759"/>
<keyword evidence="7" id="KW-0067">ATP-binding</keyword>
<dbReference type="SUPFAM" id="SSF52540">
    <property type="entry name" value="P-loop containing nucleoside triphosphate hydrolases"/>
    <property type="match status" value="2"/>
</dbReference>
<name>A0A2R6P1L6_9APHY</name>
<dbReference type="GO" id="GO:0042626">
    <property type="term" value="F:ATPase-coupled transmembrane transporter activity"/>
    <property type="evidence" value="ECO:0007669"/>
    <property type="project" value="TreeGrafter"/>
</dbReference>
<evidence type="ECO:0000256" key="1">
    <source>
        <dbReference type="ARBA" id="ARBA00004651"/>
    </source>
</evidence>
<sequence length="1157" mass="125890">MPQYQLLVSVVLVATALCSASLLFLARPSPEGKIKLPEFIQDGALQDPFDVTKPEDVIDGEPIDEADFWARMRLRKLILAFLLAVVLVIETVALGWSVAEGDGGYIATFALQVAFGLYTLLVAASSVNQEYAGHSLPVIHLSALTFIACLIMGTTAILPSTPIPIARLTMDEASSAPIALWYTVFVLYVVACAVVATTPRGPPLHYPSNRIYSDKTLMAVTSKYQDNVCGVTGASVWDVLLFSYTTKVVMLGYTSESLEIGDLPIVPGNMRATAIFATMRAALRKWPLRIGSWRPKPGSGWELGYRLLRVNGKTLSLVVALASVAAVLFYTPAYFLQKVVAYLEADPDRTDRRWGWVFCAGLFMTNAITYTITGQLWSVSTTTMQVRLRTQLNSILFAKTLVRKDVASASGAAPGTTEQATAINGNSSPDNAVDVDKKKDDEDDFSIFNEMKFALNALPETLINMLQSLVSMRRIEKYLDGAEITDVAPLESQPHLIALQSATVTWPQDRTRGGSTAPSAASTPRQKFVLVDLSLNFPLGELSLICGKLGSGKTLLLLALLGEADLLTGQLICPRSPPDALASFIGVYAPEEEWIVQGICAYVPQSAWLRNASIKENILFDLPYQEERYQKTLEVCALLSDLKILEDGDMSEIGEKGVNLSGGQKARVSLARAVYSRASILFLDDVLSAVDAHTAHHLYYECLKGDLMRGRTVILVSHHVQLCTPGANYVVALDNGRLQFQGSREDFQASDVIKTLSQSSGADPADEKEEAVVLAVEDIVEQVGERSSNDSETASTAANTVVDSPVSKPEQKKAPRKLVEEEKRAVGRIGKEIWATYIGAAGGPIYWSIFVASLVLAAASPLLENGWLNAIIGLTAFVAILTPGISASTAGFALAFASTVTNDVAVERIKEFTDVQREPPEFIEPRPAASWPEKGEMKCEDLVIRYAPDLPDVLHNLSFDIKPGEKVGVLGRTGSGKSTLALSFFRFVEPTEGRILIDGLDISKIGLTDLRSKLTIIPQDPTILSGTLRSTLDVFNEYDDKEIYEALRRVHLIPAEDVAEEDSDTVNANVFRNLDSNVSEGGENFSTGEKQLLCMARAILKRTKVLVMDEVMLLDQGVIAEFDKPAKLLSDPNSKFYLLCKATGKSEFAILKKMAGV</sequence>
<dbReference type="GO" id="GO:0005524">
    <property type="term" value="F:ATP binding"/>
    <property type="evidence" value="ECO:0007669"/>
    <property type="project" value="UniProtKB-KW"/>
</dbReference>
<dbReference type="Pfam" id="PF00005">
    <property type="entry name" value="ABC_tran"/>
    <property type="match status" value="2"/>
</dbReference>
<evidence type="ECO:0000256" key="7">
    <source>
        <dbReference type="ARBA" id="ARBA00022840"/>
    </source>
</evidence>
<accession>A0A2R6P1L6</accession>
<evidence type="ECO:0000256" key="11">
    <source>
        <dbReference type="SAM" id="MobiDB-lite"/>
    </source>
</evidence>
<feature type="compositionally biased region" description="Polar residues" evidence="11">
    <location>
        <begin position="416"/>
        <end position="430"/>
    </location>
</feature>
<feature type="transmembrane region" description="Helical" evidence="12">
    <location>
        <begin position="136"/>
        <end position="158"/>
    </location>
</feature>
<dbReference type="InterPro" id="IPR003439">
    <property type="entry name" value="ABC_transporter-like_ATP-bd"/>
</dbReference>
<feature type="transmembrane region" description="Helical" evidence="12">
    <location>
        <begin position="178"/>
        <end position="196"/>
    </location>
</feature>
<comment type="caution">
    <text evidence="14">The sequence shown here is derived from an EMBL/GenBank/DDBJ whole genome shotgun (WGS) entry which is preliminary data.</text>
</comment>
<keyword evidence="3" id="KW-1003">Cell membrane</keyword>
<evidence type="ECO:0000313" key="14">
    <source>
        <dbReference type="EMBL" id="PSR83531.1"/>
    </source>
</evidence>
<dbReference type="PANTHER" id="PTHR24223:SF353">
    <property type="entry name" value="ABC TRANSPORTER ATP-BINDING PROTEIN_PERMEASE VMR1-RELATED"/>
    <property type="match status" value="1"/>
</dbReference>
<evidence type="ECO:0000256" key="2">
    <source>
        <dbReference type="ARBA" id="ARBA00022448"/>
    </source>
</evidence>
<feature type="domain" description="ABC transporter" evidence="13">
    <location>
        <begin position="937"/>
        <end position="1141"/>
    </location>
</feature>
<dbReference type="InterPro" id="IPR036640">
    <property type="entry name" value="ABC1_TM_sf"/>
</dbReference>
<evidence type="ECO:0000256" key="6">
    <source>
        <dbReference type="ARBA" id="ARBA00022741"/>
    </source>
</evidence>
<keyword evidence="4 12" id="KW-0812">Transmembrane</keyword>
<dbReference type="STRING" id="98765.A0A2R6P1L6"/>
<dbReference type="AlphaFoldDB" id="A0A2R6P1L6"/>
<dbReference type="GO" id="GO:0005886">
    <property type="term" value="C:plasma membrane"/>
    <property type="evidence" value="ECO:0007669"/>
    <property type="project" value="UniProtKB-SubCell"/>
</dbReference>
<keyword evidence="9 12" id="KW-0472">Membrane</keyword>
<evidence type="ECO:0000313" key="15">
    <source>
        <dbReference type="Proteomes" id="UP000186601"/>
    </source>
</evidence>
<dbReference type="InterPro" id="IPR003593">
    <property type="entry name" value="AAA+_ATPase"/>
</dbReference>
<feature type="transmembrane region" description="Helical" evidence="12">
    <location>
        <begin position="355"/>
        <end position="379"/>
    </location>
</feature>
<dbReference type="FunFam" id="3.40.50.300:FF:002145">
    <property type="entry name" value="ABC transporter (MsbA subfamily)"/>
    <property type="match status" value="1"/>
</dbReference>
<evidence type="ECO:0000256" key="12">
    <source>
        <dbReference type="SAM" id="Phobius"/>
    </source>
</evidence>
<dbReference type="PROSITE" id="PS50893">
    <property type="entry name" value="ABC_TRANSPORTER_2"/>
    <property type="match status" value="2"/>
</dbReference>
<dbReference type="SMART" id="SM00382">
    <property type="entry name" value="AAA"/>
    <property type="match status" value="2"/>
</dbReference>
<dbReference type="InterPro" id="IPR027417">
    <property type="entry name" value="P-loop_NTPase"/>
</dbReference>
<dbReference type="InterPro" id="IPR017871">
    <property type="entry name" value="ABC_transporter-like_CS"/>
</dbReference>
<dbReference type="PROSITE" id="PS00211">
    <property type="entry name" value="ABC_TRANSPORTER_1"/>
    <property type="match status" value="1"/>
</dbReference>
<keyword evidence="2" id="KW-0813">Transport</keyword>
<dbReference type="GO" id="GO:0000329">
    <property type="term" value="C:fungal-type vacuole membrane"/>
    <property type="evidence" value="ECO:0007669"/>
    <property type="project" value="TreeGrafter"/>
</dbReference>
<reference evidence="14 15" key="1">
    <citation type="submission" date="2018-02" db="EMBL/GenBank/DDBJ databases">
        <title>Genome sequence of the basidiomycete white-rot fungus Phlebia centrifuga.</title>
        <authorList>
            <person name="Granchi Z."/>
            <person name="Peng M."/>
            <person name="de Vries R.P."/>
            <person name="Hilden K."/>
            <person name="Makela M.R."/>
            <person name="Grigoriev I."/>
            <person name="Riley R."/>
        </authorList>
    </citation>
    <scope>NUCLEOTIDE SEQUENCE [LARGE SCALE GENOMIC DNA]</scope>
    <source>
        <strain evidence="14 15">FBCC195</strain>
    </source>
</reference>
<dbReference type="SUPFAM" id="SSF90123">
    <property type="entry name" value="ABC transporter transmembrane region"/>
    <property type="match status" value="1"/>
</dbReference>
<dbReference type="Gene3D" id="3.40.50.300">
    <property type="entry name" value="P-loop containing nucleotide triphosphate hydrolases"/>
    <property type="match status" value="2"/>
</dbReference>
<keyword evidence="6" id="KW-0547">Nucleotide-binding</keyword>
<protein>
    <recommendedName>
        <fullName evidence="13">ABC transporter domain-containing protein</fullName>
    </recommendedName>
</protein>
<evidence type="ECO:0000256" key="4">
    <source>
        <dbReference type="ARBA" id="ARBA00022692"/>
    </source>
</evidence>
<feature type="transmembrane region" description="Helical" evidence="12">
    <location>
        <begin position="315"/>
        <end position="335"/>
    </location>
</feature>
<dbReference type="CDD" id="cd03250">
    <property type="entry name" value="ABCC_MRP_domain1"/>
    <property type="match status" value="1"/>
</dbReference>
<evidence type="ECO:0000256" key="9">
    <source>
        <dbReference type="ARBA" id="ARBA00023136"/>
    </source>
</evidence>
<feature type="transmembrane region" description="Helical" evidence="12">
    <location>
        <begin position="833"/>
        <end position="859"/>
    </location>
</feature>
<feature type="transmembrane region" description="Helical" evidence="12">
    <location>
        <begin position="871"/>
        <end position="900"/>
    </location>
</feature>
<evidence type="ECO:0000259" key="13">
    <source>
        <dbReference type="PROSITE" id="PS50893"/>
    </source>
</evidence>
<feature type="region of interest" description="Disordered" evidence="11">
    <location>
        <begin position="411"/>
        <end position="437"/>
    </location>
</feature>
<evidence type="ECO:0000256" key="10">
    <source>
        <dbReference type="ARBA" id="ARBA00023180"/>
    </source>
</evidence>
<dbReference type="Proteomes" id="UP000186601">
    <property type="component" value="Unassembled WGS sequence"/>
</dbReference>
<feature type="compositionally biased region" description="Polar residues" evidence="11">
    <location>
        <begin position="790"/>
        <end position="802"/>
    </location>
</feature>
<organism evidence="14 15">
    <name type="scientific">Hermanssonia centrifuga</name>
    <dbReference type="NCBI Taxonomy" id="98765"/>
    <lineage>
        <taxon>Eukaryota</taxon>
        <taxon>Fungi</taxon>
        <taxon>Dikarya</taxon>
        <taxon>Basidiomycota</taxon>
        <taxon>Agaricomycotina</taxon>
        <taxon>Agaricomycetes</taxon>
        <taxon>Polyporales</taxon>
        <taxon>Meruliaceae</taxon>
        <taxon>Hermanssonia</taxon>
    </lineage>
</organism>
<evidence type="ECO:0000256" key="3">
    <source>
        <dbReference type="ARBA" id="ARBA00022475"/>
    </source>
</evidence>
<dbReference type="GO" id="GO:0016887">
    <property type="term" value="F:ATP hydrolysis activity"/>
    <property type="evidence" value="ECO:0007669"/>
    <property type="project" value="InterPro"/>
</dbReference>
<comment type="subcellular location">
    <subcellularLocation>
        <location evidence="1">Cell membrane</location>
        <topology evidence="1">Multi-pass membrane protein</topology>
    </subcellularLocation>
</comment>
<keyword evidence="8 12" id="KW-1133">Transmembrane helix</keyword>